<dbReference type="InterPro" id="IPR002937">
    <property type="entry name" value="Amino_oxidase"/>
</dbReference>
<dbReference type="Pfam" id="PF01593">
    <property type="entry name" value="Amino_oxidase"/>
    <property type="match status" value="1"/>
</dbReference>
<dbReference type="EMBL" id="NEXD01000097">
    <property type="protein sequence ID" value="PSN83659.1"/>
    <property type="molecule type" value="Genomic_DNA"/>
</dbReference>
<comment type="caution">
    <text evidence="5">The sequence shown here is derived from an EMBL/GenBank/DDBJ whole genome shotgun (WGS) entry which is preliminary data.</text>
</comment>
<dbReference type="SUPFAM" id="SSF51905">
    <property type="entry name" value="FAD/NAD(P)-binding domain"/>
    <property type="match status" value="1"/>
</dbReference>
<dbReference type="AlphaFoldDB" id="A0A2R6ABE7"/>
<reference evidence="5 6" key="1">
    <citation type="submission" date="2017-04" db="EMBL/GenBank/DDBJ databases">
        <title>Novel microbial lineages endemic to geothermal iron-oxide mats fill important gaps in the evolutionary history of Archaea.</title>
        <authorList>
            <person name="Jay Z.J."/>
            <person name="Beam J.P."/>
            <person name="Dlakic M."/>
            <person name="Rusch D.B."/>
            <person name="Kozubal M.A."/>
            <person name="Inskeep W.P."/>
        </authorList>
    </citation>
    <scope>NUCLEOTIDE SEQUENCE [LARGE SCALE GENOMIC DNA]</scope>
    <source>
        <strain evidence="5">BE_D</strain>
    </source>
</reference>
<organism evidence="5 6">
    <name type="scientific">Candidatus Marsarchaeota G1 archaeon BE_D</name>
    <dbReference type="NCBI Taxonomy" id="1978156"/>
    <lineage>
        <taxon>Archaea</taxon>
        <taxon>Candidatus Marsarchaeota</taxon>
        <taxon>Candidatus Marsarchaeota group 1</taxon>
    </lineage>
</organism>
<dbReference type="InterPro" id="IPR036188">
    <property type="entry name" value="FAD/NAD-bd_sf"/>
</dbReference>
<dbReference type="Proteomes" id="UP000240569">
    <property type="component" value="Unassembled WGS sequence"/>
</dbReference>
<dbReference type="Gene3D" id="3.50.50.60">
    <property type="entry name" value="FAD/NAD(P)-binding domain"/>
    <property type="match status" value="2"/>
</dbReference>
<gene>
    <name evidence="5" type="ORF">B9Q02_10305</name>
</gene>
<evidence type="ECO:0000313" key="6">
    <source>
        <dbReference type="Proteomes" id="UP000240569"/>
    </source>
</evidence>
<comment type="subunit">
    <text evidence="2">Interacts with COX5B; this interaction may contribute to localize PYROXD2 to the inner face of the inner mitochondrial membrane.</text>
</comment>
<evidence type="ECO:0000313" key="5">
    <source>
        <dbReference type="EMBL" id="PSN83659.1"/>
    </source>
</evidence>
<dbReference type="PANTHER" id="PTHR10668">
    <property type="entry name" value="PHYTOENE DEHYDROGENASE"/>
    <property type="match status" value="1"/>
</dbReference>
<dbReference type="PANTHER" id="PTHR10668:SF103">
    <property type="entry name" value="PYRIDINE NUCLEOTIDE-DISULFIDE OXIDOREDUCTASE DOMAIN-CONTAINING PROTEIN 2"/>
    <property type="match status" value="1"/>
</dbReference>
<accession>A0A2R6ABE7</accession>
<protein>
    <recommendedName>
        <fullName evidence="3">Pyridine nucleotide-disulfide oxidoreductase domain-containing protein 2</fullName>
    </recommendedName>
</protein>
<sequence>MSFDAIVIGAGHNGLVVANYLAKAKFKVLVVERRSTLGGCCTTEELIPNAPGFKVNGGAIDHILIQRTPIIQELELDSFGLKYVSIEPMFEVPFEDGSVLRFYKDLKKTIQEISRFSKRDAERYSKLVEEWSHEEALLERLMLNPPPKISELLGIGGLKAIFKPSMLSTLPEAARVDFNSMVRTVVMSANQLLNEEFEDDHTKVALSSIFSLIFSTMPPSLPSSGLMAIMHTMLYKTGLKRPIGGSGALIDALVSSLRAKGGEVLSQAEVRRIITDKGEVKGVELADGRRFYSKIVVSSVDAQRTLLKLLDPGTLDESLARKLKSLRITSYGMTYHAALHALPKAAKHELREEPGKLLALNSLEQIEKAYHIANSQRALSPTPLLAVNFPTSYDATLAPLGKHTLYCWAQFVPDNSPMIWEKEHKRFSEDAQNKIEKRLEEFWPDLGELIIAKKVETPGDLAERLWIQRGNTQHIDPTLEQMYYYRPLPELSHYKTPIRGLYLTGAGTHPGGGISGMPGYNTAITILKELNA</sequence>
<dbReference type="GO" id="GO:0016491">
    <property type="term" value="F:oxidoreductase activity"/>
    <property type="evidence" value="ECO:0007669"/>
    <property type="project" value="InterPro"/>
</dbReference>
<evidence type="ECO:0000256" key="2">
    <source>
        <dbReference type="ARBA" id="ARBA00038825"/>
    </source>
</evidence>
<evidence type="ECO:0000256" key="3">
    <source>
        <dbReference type="ARBA" id="ARBA00040298"/>
    </source>
</evidence>
<name>A0A2R6ABE7_9ARCH</name>
<proteinExistence type="predicted"/>
<evidence type="ECO:0000259" key="4">
    <source>
        <dbReference type="Pfam" id="PF01593"/>
    </source>
</evidence>
<dbReference type="GO" id="GO:0005829">
    <property type="term" value="C:cytosol"/>
    <property type="evidence" value="ECO:0007669"/>
    <property type="project" value="TreeGrafter"/>
</dbReference>
<feature type="domain" description="Amine oxidase" evidence="4">
    <location>
        <begin position="14"/>
        <end position="514"/>
    </location>
</feature>
<evidence type="ECO:0000256" key="1">
    <source>
        <dbReference type="ARBA" id="ARBA00037217"/>
    </source>
</evidence>
<comment type="function">
    <text evidence="1">Probable oxidoreductase that may play a role as regulator of mitochondrial function.</text>
</comment>